<feature type="compositionally biased region" description="Basic and acidic residues" evidence="1">
    <location>
        <begin position="28"/>
        <end position="70"/>
    </location>
</feature>
<feature type="chain" id="PRO_5042145560" description="Lipoprotein" evidence="2">
    <location>
        <begin position="21"/>
        <end position="353"/>
    </location>
</feature>
<protein>
    <recommendedName>
        <fullName evidence="5">Lipoprotein</fullName>
    </recommendedName>
</protein>
<evidence type="ECO:0000256" key="1">
    <source>
        <dbReference type="SAM" id="MobiDB-lite"/>
    </source>
</evidence>
<accession>A0AAF0YMG3</accession>
<feature type="signal peptide" evidence="2">
    <location>
        <begin position="1"/>
        <end position="20"/>
    </location>
</feature>
<organism evidence="3 4">
    <name type="scientific">Nosocomiicoccus massiliensis</name>
    <dbReference type="NCBI Taxonomy" id="1232430"/>
    <lineage>
        <taxon>Bacteria</taxon>
        <taxon>Bacillati</taxon>
        <taxon>Bacillota</taxon>
        <taxon>Bacilli</taxon>
        <taxon>Bacillales</taxon>
        <taxon>Staphylococcaceae</taxon>
        <taxon>Nosocomiicoccus</taxon>
    </lineage>
</organism>
<dbReference type="PROSITE" id="PS51257">
    <property type="entry name" value="PROKAR_LIPOPROTEIN"/>
    <property type="match status" value="1"/>
</dbReference>
<evidence type="ECO:0008006" key="5">
    <source>
        <dbReference type="Google" id="ProtNLM"/>
    </source>
</evidence>
<reference evidence="3 4" key="2">
    <citation type="submission" date="2023-10" db="EMBL/GenBank/DDBJ databases">
        <authorList>
            <person name="Choi B."/>
        </authorList>
    </citation>
    <scope>NUCLEOTIDE SEQUENCE [LARGE SCALE GENOMIC DNA]</scope>
    <source>
        <strain evidence="3 4">UMB0959</strain>
    </source>
</reference>
<keyword evidence="2" id="KW-0732">Signal</keyword>
<proteinExistence type="predicted"/>
<dbReference type="Proteomes" id="UP000243626">
    <property type="component" value="Chromosome"/>
</dbReference>
<evidence type="ECO:0000313" key="4">
    <source>
        <dbReference type="Proteomes" id="UP000243626"/>
    </source>
</evidence>
<keyword evidence="4" id="KW-1185">Reference proteome</keyword>
<evidence type="ECO:0000313" key="3">
    <source>
        <dbReference type="EMBL" id="WOS95867.1"/>
    </source>
</evidence>
<reference evidence="4" key="1">
    <citation type="submission" date="2017-09" db="EMBL/GenBank/DDBJ databases">
        <title>Bacterial strain isolated from the female urinary microbiota.</title>
        <authorList>
            <person name="Thomas-White K."/>
            <person name="Kumar N."/>
            <person name="Forster S."/>
            <person name="Putonti C."/>
            <person name="Lawley T."/>
            <person name="Wolfe A.J."/>
        </authorList>
    </citation>
    <scope>NUCLEOTIDE SEQUENCE [LARGE SCALE GENOMIC DNA]</scope>
    <source>
        <strain evidence="4">UMB0959</strain>
    </source>
</reference>
<dbReference type="EMBL" id="CP136964">
    <property type="protein sequence ID" value="WOS95867.1"/>
    <property type="molecule type" value="Genomic_DNA"/>
</dbReference>
<dbReference type="RefSeq" id="WP_070710499.1">
    <property type="nucleotide sequence ID" value="NZ_CP136964.1"/>
</dbReference>
<dbReference type="AlphaFoldDB" id="A0AAF0YMG3"/>
<feature type="region of interest" description="Disordered" evidence="1">
    <location>
        <begin position="21"/>
        <end position="70"/>
    </location>
</feature>
<evidence type="ECO:0000256" key="2">
    <source>
        <dbReference type="SAM" id="SignalP"/>
    </source>
</evidence>
<sequence length="353" mass="40462">MRFLLMLCLLTLTLSACSQSQENPEEIVVERKNSSEQDKQVIDKKKDKDNESNKKADMKKDTKDKSKEKQSYENLTVNDIVAMALKEDSISDISITADDLLSGSFEHSAPSFTSVEQIDRLLLSPMDYHISPGLTKNQKIYSVSPPKTNAQSIIIIDEETNEIVITGTQQTLSYAEFREIGYVFNIKDLFDKYYDDDLEKISQKIVLTDEMTYEDYSKEDIIALAWLTYFYNDETIDSIPVDPTTPYLTYSDMSNKPLNPYNIDSTVALQEGTITIQAKILADGQVTFVDNKDGTFTYYNVPAHFQDQRWLDDDNYSLNESKRIINEAKVVPILKVPYDILRYYSNIVTPSEY</sequence>
<dbReference type="KEGG" id="nmy:CJ229_007160"/>
<gene>
    <name evidence="3" type="ORF">CJ229_007160</name>
</gene>
<name>A0AAF0YMG3_9STAP</name>